<reference evidence="1 2" key="1">
    <citation type="submission" date="2017-03" db="EMBL/GenBank/DDBJ databases">
        <title>Genome sequencing of Shewanella japonica KCTC 22435.</title>
        <authorList>
            <person name="Kim K.M."/>
        </authorList>
    </citation>
    <scope>NUCLEOTIDE SEQUENCE [LARGE SCALE GENOMIC DNA]</scope>
    <source>
        <strain evidence="1 2">KCTC 22435</strain>
    </source>
</reference>
<gene>
    <name evidence="1" type="ORF">SJ2017_2976</name>
</gene>
<dbReference type="Proteomes" id="UP000191820">
    <property type="component" value="Chromosome"/>
</dbReference>
<evidence type="ECO:0000313" key="1">
    <source>
        <dbReference type="EMBL" id="ARD23253.1"/>
    </source>
</evidence>
<dbReference type="EMBL" id="CP020472">
    <property type="protein sequence ID" value="ARD23253.1"/>
    <property type="molecule type" value="Genomic_DNA"/>
</dbReference>
<keyword evidence="2" id="KW-1185">Reference proteome</keyword>
<name>A0ABN4YJS1_9GAMM</name>
<sequence length="215" mass="24826">MSSYFYLGIPDHFMKRLCAVREPYDNLWNTLILIEAINSCPDLRTEHYEGGFDVAIFTKDLDRFLIKKSDGYFSMSNPFQVVLGDNEISFNCDLLEEPVSGRFISIMRNAIETVRGGIFSHDDIVLSLHENFNMDWSEAAAYSDTFASIIAGDHGYFRFDDDENNEDGHIHPRYHFDIFFRNSSSIKIGYDRVAGVECFLSLTDKNHPKKYLQNI</sequence>
<evidence type="ECO:0000313" key="2">
    <source>
        <dbReference type="Proteomes" id="UP000191820"/>
    </source>
</evidence>
<accession>A0ABN4YJS1</accession>
<protein>
    <submittedName>
        <fullName evidence="1">Uncharacterized protein</fullName>
    </submittedName>
</protein>
<organism evidence="1 2">
    <name type="scientific">Shewanella japonica</name>
    <dbReference type="NCBI Taxonomy" id="93973"/>
    <lineage>
        <taxon>Bacteria</taxon>
        <taxon>Pseudomonadati</taxon>
        <taxon>Pseudomonadota</taxon>
        <taxon>Gammaproteobacteria</taxon>
        <taxon>Alteromonadales</taxon>
        <taxon>Shewanellaceae</taxon>
        <taxon>Shewanella</taxon>
    </lineage>
</organism>
<proteinExistence type="predicted"/>